<dbReference type="PROSITE" id="PS50102">
    <property type="entry name" value="RRM"/>
    <property type="match status" value="1"/>
</dbReference>
<feature type="compositionally biased region" description="Polar residues" evidence="3">
    <location>
        <begin position="149"/>
        <end position="159"/>
    </location>
</feature>
<feature type="compositionally biased region" description="Basic and acidic residues" evidence="3">
    <location>
        <begin position="114"/>
        <end position="126"/>
    </location>
</feature>
<dbReference type="Gene3D" id="3.30.70.330">
    <property type="match status" value="1"/>
</dbReference>
<proteinExistence type="predicted"/>
<dbReference type="InterPro" id="IPR035979">
    <property type="entry name" value="RBD_domain_sf"/>
</dbReference>
<gene>
    <name evidence="5" type="primary">Ptbp1</name>
    <name evidence="6" type="synonym">Ptbp1_1</name>
    <name evidence="5" type="ORF">CM83_5746</name>
    <name evidence="6" type="ORF">g.7180</name>
</gene>
<reference evidence="5" key="1">
    <citation type="journal article" date="2014" name="PLoS ONE">
        <title>Transcriptome-Based Identification of ABC Transporters in the Western Tarnished Plant Bug Lygus hesperus.</title>
        <authorList>
            <person name="Hull J.J."/>
            <person name="Chaney K."/>
            <person name="Geib S.M."/>
            <person name="Fabrick J.A."/>
            <person name="Brent C.S."/>
            <person name="Walsh D."/>
            <person name="Lavine L.C."/>
        </authorList>
    </citation>
    <scope>NUCLEOTIDE SEQUENCE</scope>
</reference>
<evidence type="ECO:0000313" key="5">
    <source>
        <dbReference type="EMBL" id="JAG39096.1"/>
    </source>
</evidence>
<dbReference type="EMBL" id="GBHO01004508">
    <property type="protein sequence ID" value="JAG39096.1"/>
    <property type="molecule type" value="Transcribed_RNA"/>
</dbReference>
<feature type="domain" description="RRM" evidence="4">
    <location>
        <begin position="38"/>
        <end position="110"/>
    </location>
</feature>
<keyword evidence="1 2" id="KW-0694">RNA-binding</keyword>
<organism evidence="5">
    <name type="scientific">Lygus hesperus</name>
    <name type="common">Western plant bug</name>
    <dbReference type="NCBI Taxonomy" id="30085"/>
    <lineage>
        <taxon>Eukaryota</taxon>
        <taxon>Metazoa</taxon>
        <taxon>Ecdysozoa</taxon>
        <taxon>Arthropoda</taxon>
        <taxon>Hexapoda</taxon>
        <taxon>Insecta</taxon>
        <taxon>Pterygota</taxon>
        <taxon>Neoptera</taxon>
        <taxon>Paraneoptera</taxon>
        <taxon>Hemiptera</taxon>
        <taxon>Heteroptera</taxon>
        <taxon>Panheteroptera</taxon>
        <taxon>Cimicomorpha</taxon>
        <taxon>Miridae</taxon>
        <taxon>Mirini</taxon>
        <taxon>Lygus</taxon>
    </lineage>
</organism>
<reference evidence="5" key="2">
    <citation type="submission" date="2014-07" db="EMBL/GenBank/DDBJ databases">
        <authorList>
            <person name="Hull J."/>
        </authorList>
    </citation>
    <scope>NUCLEOTIDE SEQUENCE</scope>
</reference>
<dbReference type="AlphaFoldDB" id="A0A0A9Z5H4"/>
<dbReference type="EMBL" id="GDHC01013326">
    <property type="protein sequence ID" value="JAQ05303.1"/>
    <property type="molecule type" value="Transcribed_RNA"/>
</dbReference>
<name>A0A0A9Z5H4_LYGHE</name>
<dbReference type="GO" id="GO:0003723">
    <property type="term" value="F:RNA binding"/>
    <property type="evidence" value="ECO:0007669"/>
    <property type="project" value="UniProtKB-UniRule"/>
</dbReference>
<evidence type="ECO:0000256" key="1">
    <source>
        <dbReference type="ARBA" id="ARBA00022884"/>
    </source>
</evidence>
<protein>
    <submittedName>
        <fullName evidence="5">Polypyrimidine tract-binding protein 1</fullName>
    </submittedName>
</protein>
<evidence type="ECO:0000256" key="3">
    <source>
        <dbReference type="SAM" id="MobiDB-lite"/>
    </source>
</evidence>
<sequence length="159" mass="17791">MGSAKDPNTLAVLFTSGYHHRTKPSALFNPLGRIRPSCNLYISNLIESIKDDDLKKLFCDAGFVFEKYYRKNATTALVSFKVIEVAIDALIAVHAHQMRDRFLRITFSRFAPGPRHDGDDSSKGHDDDEDDDEEGNQAQDVNDEMINAVVNNTDNSKNG</sequence>
<feature type="region of interest" description="Disordered" evidence="3">
    <location>
        <begin position="113"/>
        <end position="159"/>
    </location>
</feature>
<accession>A0A0A9Z5H4</accession>
<dbReference type="SUPFAM" id="SSF54928">
    <property type="entry name" value="RNA-binding domain, RBD"/>
    <property type="match status" value="1"/>
</dbReference>
<reference evidence="6" key="3">
    <citation type="journal article" date="2016" name="Gigascience">
        <title>De novo construction of an expanded transcriptome assembly for the western tarnished plant bug, Lygus hesperus.</title>
        <authorList>
            <person name="Tassone E.E."/>
            <person name="Geib S.M."/>
            <person name="Hall B."/>
            <person name="Fabrick J.A."/>
            <person name="Brent C.S."/>
            <person name="Hull J.J."/>
        </authorList>
    </citation>
    <scope>NUCLEOTIDE SEQUENCE</scope>
</reference>
<dbReference type="InterPro" id="IPR012677">
    <property type="entry name" value="Nucleotide-bd_a/b_plait_sf"/>
</dbReference>
<dbReference type="InterPro" id="IPR000504">
    <property type="entry name" value="RRM_dom"/>
</dbReference>
<evidence type="ECO:0000256" key="2">
    <source>
        <dbReference type="PROSITE-ProRule" id="PRU00176"/>
    </source>
</evidence>
<evidence type="ECO:0000259" key="4">
    <source>
        <dbReference type="PROSITE" id="PS50102"/>
    </source>
</evidence>
<evidence type="ECO:0000313" key="6">
    <source>
        <dbReference type="EMBL" id="JAQ05303.1"/>
    </source>
</evidence>
<dbReference type="SMART" id="SM00360">
    <property type="entry name" value="RRM"/>
    <property type="match status" value="1"/>
</dbReference>